<organism evidence="1 2">
    <name type="scientific">Blyttiomyces helicus</name>
    <dbReference type="NCBI Taxonomy" id="388810"/>
    <lineage>
        <taxon>Eukaryota</taxon>
        <taxon>Fungi</taxon>
        <taxon>Fungi incertae sedis</taxon>
        <taxon>Chytridiomycota</taxon>
        <taxon>Chytridiomycota incertae sedis</taxon>
        <taxon>Chytridiomycetes</taxon>
        <taxon>Chytridiomycetes incertae sedis</taxon>
        <taxon>Blyttiomyces</taxon>
    </lineage>
</organism>
<evidence type="ECO:0000313" key="1">
    <source>
        <dbReference type="EMBL" id="RKO91435.1"/>
    </source>
</evidence>
<proteinExistence type="predicted"/>
<dbReference type="EMBL" id="KZ995070">
    <property type="protein sequence ID" value="RKO91435.1"/>
    <property type="molecule type" value="Genomic_DNA"/>
</dbReference>
<dbReference type="AlphaFoldDB" id="A0A4P9WHL1"/>
<name>A0A4P9WHL1_9FUNG</name>
<dbReference type="Proteomes" id="UP000269721">
    <property type="component" value="Unassembled WGS sequence"/>
</dbReference>
<keyword evidence="2" id="KW-1185">Reference proteome</keyword>
<evidence type="ECO:0000313" key="2">
    <source>
        <dbReference type="Proteomes" id="UP000269721"/>
    </source>
</evidence>
<protein>
    <submittedName>
        <fullName evidence="1">Uncharacterized protein</fullName>
    </submittedName>
</protein>
<reference evidence="2" key="1">
    <citation type="journal article" date="2018" name="Nat. Microbiol.">
        <title>Leveraging single-cell genomics to expand the fungal tree of life.</title>
        <authorList>
            <person name="Ahrendt S.R."/>
            <person name="Quandt C.A."/>
            <person name="Ciobanu D."/>
            <person name="Clum A."/>
            <person name="Salamov A."/>
            <person name="Andreopoulos B."/>
            <person name="Cheng J.F."/>
            <person name="Woyke T."/>
            <person name="Pelin A."/>
            <person name="Henrissat B."/>
            <person name="Reynolds N.K."/>
            <person name="Benny G.L."/>
            <person name="Smith M.E."/>
            <person name="James T.Y."/>
            <person name="Grigoriev I.V."/>
        </authorList>
    </citation>
    <scope>NUCLEOTIDE SEQUENCE [LARGE SCALE GENOMIC DNA]</scope>
</reference>
<gene>
    <name evidence="1" type="ORF">BDK51DRAFT_51982</name>
</gene>
<accession>A0A4P9WHL1</accession>
<sequence>MDESGGDCAEWLNGDPEMECALDPSDSSVSEVDASIAQTCTHILQEALKRLESTRRTSQLFDENAALFLRQKGVCLKWSTLVASWKPFREENITSLLRCPLELEDAVPPLAVQERHVTEESFTPPFRRMNLDDRVLPLRPGVYYPVYGRYWRDSQVYLVLFDPTSSDPFLFSLKLQRNLHTTRTCAPLFQASIPDTQSSPIVYTAPSPLFHLSVRSQPRTREHLQRDDLYYRITMGPRNVRPYCLDLDVQRDLVWSLAKRMAG</sequence>